<evidence type="ECO:0000259" key="7">
    <source>
        <dbReference type="PROSITE" id="PS50923"/>
    </source>
</evidence>
<feature type="chain" id="PRO_5043383576" description="Sushi domain-containing protein" evidence="6">
    <location>
        <begin position="23"/>
        <end position="321"/>
    </location>
</feature>
<name>A0AAV6GNK0_9TELE</name>
<evidence type="ECO:0000256" key="6">
    <source>
        <dbReference type="SAM" id="SignalP"/>
    </source>
</evidence>
<dbReference type="PROSITE" id="PS50923">
    <property type="entry name" value="SUSHI"/>
    <property type="match status" value="3"/>
</dbReference>
<dbReference type="PANTHER" id="PTHR45785:SF2">
    <property type="entry name" value="COMPLEMENT FACTOR H-RELATED"/>
    <property type="match status" value="1"/>
</dbReference>
<reference evidence="8" key="1">
    <citation type="submission" date="2020-10" db="EMBL/GenBank/DDBJ databases">
        <title>Chromosome-scale genome assembly of the Allis shad, Alosa alosa.</title>
        <authorList>
            <person name="Margot Z."/>
            <person name="Christophe K."/>
            <person name="Cabau C."/>
            <person name="Louis A."/>
            <person name="Berthelot C."/>
            <person name="Parey E."/>
            <person name="Roest Crollius H."/>
            <person name="Montfort J."/>
            <person name="Robinson-Rechavi M."/>
            <person name="Bucao C."/>
            <person name="Bouchez O."/>
            <person name="Gislard M."/>
            <person name="Lluch J."/>
            <person name="Milhes M."/>
            <person name="Lampietro C."/>
            <person name="Lopez Roques C."/>
            <person name="Donnadieu C."/>
            <person name="Braasch I."/>
            <person name="Desvignes T."/>
            <person name="Postlethwait J."/>
            <person name="Bobe J."/>
            <person name="Guiguen Y."/>
        </authorList>
    </citation>
    <scope>NUCLEOTIDE SEQUENCE</scope>
    <source>
        <strain evidence="8">M-15738</strain>
        <tissue evidence="8">Blood</tissue>
    </source>
</reference>
<dbReference type="FunFam" id="2.10.70.10:FF:000026">
    <property type="entry name" value="Complement inhibitory factor H"/>
    <property type="match status" value="1"/>
</dbReference>
<gene>
    <name evidence="8" type="ORF">AALO_G00108830</name>
</gene>
<feature type="domain" description="Sushi" evidence="7">
    <location>
        <begin position="135"/>
        <end position="191"/>
    </location>
</feature>
<comment type="caution">
    <text evidence="8">The sequence shown here is derived from an EMBL/GenBank/DDBJ whole genome shotgun (WGS) entry which is preliminary data.</text>
</comment>
<keyword evidence="9" id="KW-1185">Reference proteome</keyword>
<evidence type="ECO:0000313" key="9">
    <source>
        <dbReference type="Proteomes" id="UP000823561"/>
    </source>
</evidence>
<dbReference type="Proteomes" id="UP000823561">
    <property type="component" value="Chromosome 8"/>
</dbReference>
<dbReference type="EMBL" id="JADWDJ010000008">
    <property type="protein sequence ID" value="KAG5276709.1"/>
    <property type="molecule type" value="Genomic_DNA"/>
</dbReference>
<keyword evidence="3 6" id="KW-0732">Signal</keyword>
<evidence type="ECO:0000256" key="2">
    <source>
        <dbReference type="ARBA" id="ARBA00022659"/>
    </source>
</evidence>
<evidence type="ECO:0000256" key="5">
    <source>
        <dbReference type="PROSITE-ProRule" id="PRU00302"/>
    </source>
</evidence>
<protein>
    <recommendedName>
        <fullName evidence="7">Sushi domain-containing protein</fullName>
    </recommendedName>
</protein>
<sequence>MQAVFLPSILFMCLCSLGKCQMQRDACVPLTIENGFIVQREDSVMFLCNHGFKLHTGCSKGSWSLTPKCIAGVGLNECTAPPTIENGMIVSKVQNKYPDGSKVKYSCDELYKLDGKDTITCSLGNWNDPPLCIKSSCGKPDGEHMELNPDLAEYDDGSSVKYICKSPYTAKPDQELSCMNGQWNGKVECMVSQGSCVPPPEESFIQAIDTQEQVYPSGTRVTFQCPAFYSFQENQEKKTIQNVCHNGQWVFPMRCYKPCVVTQKDMDDRNIQFRYPIQNLKYLRHNDHISFVCKMWIMQKSDSFDMRPVCVDGTIILPECH</sequence>
<dbReference type="Gene3D" id="2.10.70.10">
    <property type="entry name" value="Complement Module, domain 1"/>
    <property type="match status" value="4"/>
</dbReference>
<evidence type="ECO:0000256" key="3">
    <source>
        <dbReference type="ARBA" id="ARBA00022729"/>
    </source>
</evidence>
<dbReference type="InterPro" id="IPR051503">
    <property type="entry name" value="ComplSys_Reg/VirEntry_Med"/>
</dbReference>
<dbReference type="SUPFAM" id="SSF57535">
    <property type="entry name" value="Complement control module/SCR domain"/>
    <property type="match status" value="3"/>
</dbReference>
<dbReference type="AlphaFoldDB" id="A0AAV6GNK0"/>
<proteinExistence type="predicted"/>
<dbReference type="PANTHER" id="PTHR45785">
    <property type="entry name" value="COMPLEMENT FACTOR H-RELATED"/>
    <property type="match status" value="1"/>
</dbReference>
<comment type="caution">
    <text evidence="5">Lacks conserved residue(s) required for the propagation of feature annotation.</text>
</comment>
<evidence type="ECO:0000256" key="4">
    <source>
        <dbReference type="ARBA" id="ARBA00023157"/>
    </source>
</evidence>
<comment type="subcellular location">
    <subcellularLocation>
        <location evidence="1">Virion</location>
    </subcellularLocation>
</comment>
<dbReference type="CDD" id="cd00033">
    <property type="entry name" value="CCP"/>
    <property type="match status" value="2"/>
</dbReference>
<evidence type="ECO:0000313" key="8">
    <source>
        <dbReference type="EMBL" id="KAG5276709.1"/>
    </source>
</evidence>
<dbReference type="InterPro" id="IPR035976">
    <property type="entry name" value="Sushi/SCR/CCP_sf"/>
</dbReference>
<feature type="domain" description="Sushi" evidence="7">
    <location>
        <begin position="194"/>
        <end position="257"/>
    </location>
</feature>
<accession>A0AAV6GNK0</accession>
<feature type="disulfide bond" evidence="5">
    <location>
        <begin position="78"/>
        <end position="121"/>
    </location>
</feature>
<keyword evidence="2 5" id="KW-0768">Sushi</keyword>
<dbReference type="SMART" id="SM00032">
    <property type="entry name" value="CCP"/>
    <property type="match status" value="4"/>
</dbReference>
<feature type="signal peptide" evidence="6">
    <location>
        <begin position="1"/>
        <end position="22"/>
    </location>
</feature>
<organism evidence="8 9">
    <name type="scientific">Alosa alosa</name>
    <name type="common">allis shad</name>
    <dbReference type="NCBI Taxonomy" id="278164"/>
    <lineage>
        <taxon>Eukaryota</taxon>
        <taxon>Metazoa</taxon>
        <taxon>Chordata</taxon>
        <taxon>Craniata</taxon>
        <taxon>Vertebrata</taxon>
        <taxon>Euteleostomi</taxon>
        <taxon>Actinopterygii</taxon>
        <taxon>Neopterygii</taxon>
        <taxon>Teleostei</taxon>
        <taxon>Clupei</taxon>
        <taxon>Clupeiformes</taxon>
        <taxon>Clupeoidei</taxon>
        <taxon>Clupeidae</taxon>
        <taxon>Alosa</taxon>
    </lineage>
</organism>
<dbReference type="InterPro" id="IPR000436">
    <property type="entry name" value="Sushi_SCR_CCP_dom"/>
</dbReference>
<feature type="domain" description="Sushi" evidence="7">
    <location>
        <begin position="76"/>
        <end position="134"/>
    </location>
</feature>
<dbReference type="Pfam" id="PF00084">
    <property type="entry name" value="Sushi"/>
    <property type="match status" value="2"/>
</dbReference>
<evidence type="ECO:0000256" key="1">
    <source>
        <dbReference type="ARBA" id="ARBA00004328"/>
    </source>
</evidence>
<keyword evidence="4 5" id="KW-1015">Disulfide bond</keyword>